<proteinExistence type="predicted"/>
<accession>A0A2R6ABH2</accession>
<feature type="coiled-coil region" evidence="1">
    <location>
        <begin position="65"/>
        <end position="92"/>
    </location>
</feature>
<evidence type="ECO:0000313" key="3">
    <source>
        <dbReference type="Proteomes" id="UP000240880"/>
    </source>
</evidence>
<organism evidence="2 3">
    <name type="scientific">Candidatus Marsarchaeota G1 archaeon OSP_D</name>
    <dbReference type="NCBI Taxonomy" id="1978155"/>
    <lineage>
        <taxon>Archaea</taxon>
        <taxon>Candidatus Marsarchaeota</taxon>
        <taxon>Candidatus Marsarchaeota group 1</taxon>
    </lineage>
</organism>
<evidence type="ECO:0000313" key="2">
    <source>
        <dbReference type="EMBL" id="PSN83761.1"/>
    </source>
</evidence>
<name>A0A2R6ABH2_9ARCH</name>
<gene>
    <name evidence="2" type="ORF">B9Q01_03460</name>
</gene>
<dbReference type="Proteomes" id="UP000240880">
    <property type="component" value="Unassembled WGS sequence"/>
</dbReference>
<evidence type="ECO:0000256" key="1">
    <source>
        <dbReference type="SAM" id="Coils"/>
    </source>
</evidence>
<comment type="caution">
    <text evidence="2">The sequence shown here is derived from an EMBL/GenBank/DDBJ whole genome shotgun (WGS) entry which is preliminary data.</text>
</comment>
<dbReference type="AlphaFoldDB" id="A0A2R6ABH2"/>
<reference evidence="2 3" key="1">
    <citation type="submission" date="2017-04" db="EMBL/GenBank/DDBJ databases">
        <title>Novel microbial lineages endemic to geothermal iron-oxide mats fill important gaps in the evolutionary history of Archaea.</title>
        <authorList>
            <person name="Jay Z.J."/>
            <person name="Beam J.P."/>
            <person name="Dlakic M."/>
            <person name="Rusch D.B."/>
            <person name="Kozubal M.A."/>
            <person name="Inskeep W.P."/>
        </authorList>
    </citation>
    <scope>NUCLEOTIDE SEQUENCE [LARGE SCALE GENOMIC DNA]</scope>
    <source>
        <strain evidence="2">OSP_D</strain>
    </source>
</reference>
<keyword evidence="1" id="KW-0175">Coiled coil</keyword>
<sequence length="148" mass="17369">MDLEDKLEEAKHYALSKGMVLFNGTWVGPEEKYAKFVWSERNGDIRKFLDVASSLGARVIFYDSVVLTEEDLTRILDQLDELEEDEEVQRLREELRSFLVHVGEVSEIEVGFKNSDEIYFYREQADWARKLSELADRVEELVEDQDVE</sequence>
<protein>
    <submittedName>
        <fullName evidence="2">Uncharacterized protein</fullName>
    </submittedName>
</protein>
<dbReference type="EMBL" id="NEXC01000015">
    <property type="protein sequence ID" value="PSN83761.1"/>
    <property type="molecule type" value="Genomic_DNA"/>
</dbReference>